<dbReference type="PANTHER" id="PTHR43004">
    <property type="entry name" value="TRK SYSTEM POTASSIUM UPTAKE PROTEIN"/>
    <property type="match status" value="1"/>
</dbReference>
<dbReference type="EC" id="1.14.13.50" evidence="8"/>
<feature type="region of interest" description="Disordered" evidence="5">
    <location>
        <begin position="380"/>
        <end position="406"/>
    </location>
</feature>
<dbReference type="GO" id="GO:0018677">
    <property type="term" value="F:pentachlorophenol monooxygenase activity"/>
    <property type="evidence" value="ECO:0007669"/>
    <property type="project" value="UniProtKB-EC"/>
</dbReference>
<keyword evidence="8" id="KW-0503">Monooxygenase</keyword>
<accession>Q095S4</accession>
<evidence type="ECO:0000259" key="6">
    <source>
        <dbReference type="Pfam" id="PF01494"/>
    </source>
</evidence>
<dbReference type="OrthoDB" id="5482506at2"/>
<dbReference type="PATRIC" id="fig|378806.16.peg.6745"/>
<proteinExistence type="inferred from homology"/>
<keyword evidence="4" id="KW-0274">FAD</keyword>
<dbReference type="InterPro" id="IPR002938">
    <property type="entry name" value="FAD-bd"/>
</dbReference>
<comment type="cofactor">
    <cofactor evidence="1">
        <name>FAD</name>
        <dbReference type="ChEBI" id="CHEBI:57692"/>
    </cofactor>
</comment>
<reference evidence="8 10" key="1">
    <citation type="submission" date="2006-04" db="EMBL/GenBank/DDBJ databases">
        <authorList>
            <person name="Nierman W.C."/>
        </authorList>
    </citation>
    <scope>NUCLEOTIDE SEQUENCE [LARGE SCALE GENOMIC DNA]</scope>
    <source>
        <strain evidence="8 10">DW4/3-1</strain>
    </source>
</reference>
<name>Q095S4_STIAD</name>
<dbReference type="PRINTS" id="PR00420">
    <property type="entry name" value="RNGMNOXGNASE"/>
</dbReference>
<dbReference type="EMBL" id="CP002271">
    <property type="protein sequence ID" value="ADO72482.1"/>
    <property type="molecule type" value="Genomic_DNA"/>
</dbReference>
<evidence type="ECO:0000313" key="9">
    <source>
        <dbReference type="Proteomes" id="UP000001351"/>
    </source>
</evidence>
<dbReference type="Gene3D" id="3.30.70.2450">
    <property type="match status" value="1"/>
</dbReference>
<keyword evidence="8" id="KW-0560">Oxidoreductase</keyword>
<dbReference type="Gene3D" id="3.40.30.120">
    <property type="match status" value="1"/>
</dbReference>
<dbReference type="RefSeq" id="WP_002612976.1">
    <property type="nucleotide sequence ID" value="NC_014623.1"/>
</dbReference>
<dbReference type="InterPro" id="IPR036188">
    <property type="entry name" value="FAD/NAD-bd_sf"/>
</dbReference>
<dbReference type="InterPro" id="IPR050641">
    <property type="entry name" value="RIFMO-like"/>
</dbReference>
<dbReference type="Gene3D" id="3.50.50.60">
    <property type="entry name" value="FAD/NAD(P)-binding domain"/>
    <property type="match status" value="1"/>
</dbReference>
<dbReference type="eggNOG" id="COG0654">
    <property type="taxonomic scope" value="Bacteria"/>
</dbReference>
<dbReference type="PANTHER" id="PTHR43004:SF19">
    <property type="entry name" value="BINDING MONOOXYGENASE, PUTATIVE (JCVI)-RELATED"/>
    <property type="match status" value="1"/>
</dbReference>
<dbReference type="SUPFAM" id="SSF51905">
    <property type="entry name" value="FAD/NAD(P)-binding domain"/>
    <property type="match status" value="1"/>
</dbReference>
<dbReference type="Proteomes" id="UP000032702">
    <property type="component" value="Unassembled WGS sequence"/>
</dbReference>
<dbReference type="SUPFAM" id="SSF52833">
    <property type="entry name" value="Thioredoxin-like"/>
    <property type="match status" value="1"/>
</dbReference>
<evidence type="ECO:0000313" key="10">
    <source>
        <dbReference type="Proteomes" id="UP000032702"/>
    </source>
</evidence>
<comment type="similarity">
    <text evidence="2">Belongs to the PheA/TfdB FAD monooxygenase family.</text>
</comment>
<dbReference type="NCBIfam" id="NF004832">
    <property type="entry name" value="PRK06184.1"/>
    <property type="match status" value="1"/>
</dbReference>
<dbReference type="HOGENOM" id="CLU_009665_20_3_7"/>
<evidence type="ECO:0000313" key="8">
    <source>
        <dbReference type="EMBL" id="EAU67513.1"/>
    </source>
</evidence>
<dbReference type="InterPro" id="IPR036249">
    <property type="entry name" value="Thioredoxin-like_sf"/>
</dbReference>
<keyword evidence="3" id="KW-0285">Flavoprotein</keyword>
<dbReference type="Pfam" id="PF01494">
    <property type="entry name" value="FAD_binding_3"/>
    <property type="match status" value="1"/>
</dbReference>
<protein>
    <submittedName>
        <fullName evidence="7">FAD-binding monooxygenase, PheA/TfdB family</fullName>
    </submittedName>
    <submittedName>
        <fullName evidence="8">Pentachlorophenol 4-monooxygenase</fullName>
        <ecNumber evidence="8">1.14.13.50</ecNumber>
    </submittedName>
</protein>
<evidence type="ECO:0000256" key="4">
    <source>
        <dbReference type="ARBA" id="ARBA00022827"/>
    </source>
</evidence>
<reference evidence="7 9" key="2">
    <citation type="journal article" date="2011" name="Mol. Biol. Evol.">
        <title>Comparative genomic analysis of fruiting body formation in Myxococcales.</title>
        <authorList>
            <person name="Huntley S."/>
            <person name="Hamann N."/>
            <person name="Wegener-Feldbrugge S."/>
            <person name="Treuner-Lange A."/>
            <person name="Kube M."/>
            <person name="Reinhardt R."/>
            <person name="Klages S."/>
            <person name="Muller R."/>
            <person name="Ronning C.M."/>
            <person name="Nierman W.C."/>
            <person name="Sogaard-Andersen L."/>
        </authorList>
    </citation>
    <scope>NUCLEOTIDE SEQUENCE [LARGE SCALE GENOMIC DNA]</scope>
    <source>
        <strain evidence="7 9">DW4/3-1</strain>
    </source>
</reference>
<evidence type="ECO:0000256" key="5">
    <source>
        <dbReference type="SAM" id="MobiDB-lite"/>
    </source>
</evidence>
<dbReference type="Proteomes" id="UP000001351">
    <property type="component" value="Chromosome"/>
</dbReference>
<dbReference type="KEGG" id="sur:STAUR_4702"/>
<dbReference type="STRING" id="378806.STAUR_4702"/>
<gene>
    <name evidence="7" type="ordered locus">STAUR_4702</name>
    <name evidence="8" type="ORF">STIAU_6953</name>
</gene>
<dbReference type="GO" id="GO:0071949">
    <property type="term" value="F:FAD binding"/>
    <property type="evidence" value="ECO:0007669"/>
    <property type="project" value="InterPro"/>
</dbReference>
<organism evidence="8 10">
    <name type="scientific">Stigmatella aurantiaca (strain DW4/3-1)</name>
    <dbReference type="NCBI Taxonomy" id="378806"/>
    <lineage>
        <taxon>Bacteria</taxon>
        <taxon>Pseudomonadati</taxon>
        <taxon>Myxococcota</taxon>
        <taxon>Myxococcia</taxon>
        <taxon>Myxococcales</taxon>
        <taxon>Cystobacterineae</taxon>
        <taxon>Archangiaceae</taxon>
        <taxon>Stigmatella</taxon>
    </lineage>
</organism>
<sequence>MTLSLKTQVLIAGAGPTGLTLACELARRGVHFRIIDKAPEPFAGSRGKGLQPRTLEIFEDLGVLDAVLAAGMPYPPLRAYAEGAVVWEGHMHEHREPSPEVPYPNPWMLPQARTERILRERLAESGVQVEFATELTALEQDAEGVTATLLHAGQPQQVRARYLVGADGGRSFVRKQLGVGFEGETRESDRMLIGDVQVDGLDRAYWHTWPKPGTRTLRLGLCPLPGTNLFQFMAPLGPDEVPELSLESLQKRFDSGSGRSDIRLHGLNWLSLYRVNIRLVDRYRTGNVFLAGDAAHVHSPAGGQGLNTGVQDAYNLGWKLGQVLAGAPEALLDSYEEERRPIAANVLGLSTKLHQRSAQGDPNAYQRGTETQQLGLHYRGSSLSRDERVSPPGLQAGDRAPDAPCHDSSGAPVRLFETFRGPHFTVLAFGASQASLVSRLNAHRERGVHACSVVQPGTPAHEHTLVDTQGHVHRAYGAHEGTLLLVRPDGYLGCITQQPSADSLQAYLRQVSADT</sequence>
<feature type="domain" description="FAD-binding" evidence="6">
    <location>
        <begin position="6"/>
        <end position="347"/>
    </location>
</feature>
<evidence type="ECO:0000313" key="7">
    <source>
        <dbReference type="EMBL" id="ADO72482.1"/>
    </source>
</evidence>
<evidence type="ECO:0000256" key="2">
    <source>
        <dbReference type="ARBA" id="ARBA00007801"/>
    </source>
</evidence>
<evidence type="ECO:0000256" key="3">
    <source>
        <dbReference type="ARBA" id="ARBA00022630"/>
    </source>
</evidence>
<evidence type="ECO:0000256" key="1">
    <source>
        <dbReference type="ARBA" id="ARBA00001974"/>
    </source>
</evidence>
<dbReference type="EMBL" id="AAMD01000032">
    <property type="protein sequence ID" value="EAU67513.1"/>
    <property type="molecule type" value="Genomic_DNA"/>
</dbReference>
<dbReference type="PROSITE" id="PS51257">
    <property type="entry name" value="PROKAR_LIPOPROTEIN"/>
    <property type="match status" value="1"/>
</dbReference>
<dbReference type="AlphaFoldDB" id="Q095S4"/>
<keyword evidence="9" id="KW-1185">Reference proteome</keyword>